<dbReference type="PROSITE" id="PS50889">
    <property type="entry name" value="S4"/>
    <property type="match status" value="1"/>
</dbReference>
<organism evidence="5 6">
    <name type="scientific">Metamycoplasma cloacale</name>
    <dbReference type="NCBI Taxonomy" id="92401"/>
    <lineage>
        <taxon>Bacteria</taxon>
        <taxon>Bacillati</taxon>
        <taxon>Mycoplasmatota</taxon>
        <taxon>Mycoplasmoidales</taxon>
        <taxon>Metamycoplasmataceae</taxon>
        <taxon>Metamycoplasma</taxon>
    </lineage>
</organism>
<dbReference type="InterPro" id="IPR020103">
    <property type="entry name" value="PsdUridine_synth_cat_dom_sf"/>
</dbReference>
<comment type="catalytic activity">
    <reaction evidence="1">
        <text>a uridine in RNA = a pseudouridine in RNA</text>
        <dbReference type="Rhea" id="RHEA:48348"/>
        <dbReference type="Rhea" id="RHEA-COMP:12068"/>
        <dbReference type="Rhea" id="RHEA-COMP:12069"/>
        <dbReference type="ChEBI" id="CHEBI:65314"/>
        <dbReference type="ChEBI" id="CHEBI:65315"/>
    </reaction>
</comment>
<dbReference type="GO" id="GO:0009982">
    <property type="term" value="F:pseudouridine synthase activity"/>
    <property type="evidence" value="ECO:0007669"/>
    <property type="project" value="InterPro"/>
</dbReference>
<dbReference type="OrthoDB" id="9807829at2"/>
<dbReference type="GO" id="GO:0003723">
    <property type="term" value="F:RNA binding"/>
    <property type="evidence" value="ECO:0007669"/>
    <property type="project" value="InterPro"/>
</dbReference>
<dbReference type="CDD" id="cd00165">
    <property type="entry name" value="S4"/>
    <property type="match status" value="1"/>
</dbReference>
<dbReference type="Proteomes" id="UP000249865">
    <property type="component" value="Chromosome"/>
</dbReference>
<dbReference type="InterPro" id="IPR006145">
    <property type="entry name" value="PsdUridine_synth_RsuA/RluA"/>
</dbReference>
<dbReference type="RefSeq" id="WP_029330077.1">
    <property type="nucleotide sequence ID" value="NZ_CP030103.1"/>
</dbReference>
<keyword evidence="6" id="KW-1185">Reference proteome</keyword>
<reference evidence="6" key="1">
    <citation type="submission" date="2018-06" db="EMBL/GenBank/DDBJ databases">
        <title>Complete genome sequences of Mycoplasma anatis, M. anseris and M. cloacale type strains.</title>
        <authorList>
            <person name="Grozner D."/>
            <person name="Forro B."/>
            <person name="Sulyok K.M."/>
            <person name="Marton S."/>
            <person name="Kreizinger Z."/>
            <person name="Banyai K."/>
            <person name="Gyuranecz M."/>
        </authorList>
    </citation>
    <scope>NUCLEOTIDE SEQUENCE [LARGE SCALE GENOMIC DNA]</scope>
    <source>
        <strain evidence="6">NCTC 10199</strain>
    </source>
</reference>
<dbReference type="KEGG" id="mclo:DK849_00910"/>
<evidence type="ECO:0000313" key="5">
    <source>
        <dbReference type="EMBL" id="AWX42643.1"/>
    </source>
</evidence>
<name>A0A2Z4LLN5_9BACT</name>
<sequence length="295" mass="34430">MSNFIILKPKKDDVDRTLFKYLVKIFDNVPISRIEKSFRQKDIKVNGVRNNNKQYKVQLKDEIIVYGLENVSKPFERQDANINFKLIYEDKNLLIVDKAINVAMHSEPNCLDNQILKYLNYKKTSSFTPASIGRIDKKTSGLVVYAKNYKTLVEFDAKQNNFEKIYQFVSDFNEETIVKNSKSINGRINPKLEITVRLKKEVDKEKMVVDPNFGVKAKTIFWIENNKKYAQILTGKKHQIRATLEYLKTPILGDIKYGGERAKRLFLHSYSVKFSGLSEEFAEYNNQIFIAPTKW</sequence>
<evidence type="ECO:0000256" key="3">
    <source>
        <dbReference type="ARBA" id="ARBA00033164"/>
    </source>
</evidence>
<dbReference type="EMBL" id="CP030103">
    <property type="protein sequence ID" value="AWX42643.1"/>
    <property type="molecule type" value="Genomic_DNA"/>
</dbReference>
<evidence type="ECO:0000256" key="1">
    <source>
        <dbReference type="ARBA" id="ARBA00000073"/>
    </source>
</evidence>
<proteinExistence type="predicted"/>
<accession>A0A2Z4LLN5</accession>
<evidence type="ECO:0000256" key="2">
    <source>
        <dbReference type="ARBA" id="ARBA00031870"/>
    </source>
</evidence>
<dbReference type="PANTHER" id="PTHR21600">
    <property type="entry name" value="MITOCHONDRIAL RNA PSEUDOURIDINE SYNTHASE"/>
    <property type="match status" value="1"/>
</dbReference>
<dbReference type="AlphaFoldDB" id="A0A2Z4LLN5"/>
<dbReference type="GO" id="GO:0140098">
    <property type="term" value="F:catalytic activity, acting on RNA"/>
    <property type="evidence" value="ECO:0007669"/>
    <property type="project" value="UniProtKB-ARBA"/>
</dbReference>
<dbReference type="GO" id="GO:0006396">
    <property type="term" value="P:RNA processing"/>
    <property type="evidence" value="ECO:0007669"/>
    <property type="project" value="UniProtKB-ARBA"/>
</dbReference>
<evidence type="ECO:0000259" key="4">
    <source>
        <dbReference type="Pfam" id="PF00849"/>
    </source>
</evidence>
<dbReference type="Gene3D" id="3.30.2350.10">
    <property type="entry name" value="Pseudouridine synthase"/>
    <property type="match status" value="1"/>
</dbReference>
<dbReference type="SUPFAM" id="SSF55120">
    <property type="entry name" value="Pseudouridine synthase"/>
    <property type="match status" value="1"/>
</dbReference>
<dbReference type="Pfam" id="PF00849">
    <property type="entry name" value="PseudoU_synth_2"/>
    <property type="match status" value="1"/>
</dbReference>
<evidence type="ECO:0000313" key="6">
    <source>
        <dbReference type="Proteomes" id="UP000249865"/>
    </source>
</evidence>
<dbReference type="GO" id="GO:0001522">
    <property type="term" value="P:pseudouridine synthesis"/>
    <property type="evidence" value="ECO:0007669"/>
    <property type="project" value="InterPro"/>
</dbReference>
<gene>
    <name evidence="5" type="ORF">DK849_00910</name>
</gene>
<protein>
    <recommendedName>
        <fullName evidence="2">RNA pseudouridylate synthase</fullName>
    </recommendedName>
    <alternativeName>
        <fullName evidence="3">RNA-uridine isomerase</fullName>
    </alternativeName>
</protein>
<feature type="domain" description="Pseudouridine synthase RsuA/RluA-like" evidence="4">
    <location>
        <begin position="92"/>
        <end position="245"/>
    </location>
</feature>
<dbReference type="InterPro" id="IPR050188">
    <property type="entry name" value="RluA_PseudoU_synthase"/>
</dbReference>
<dbReference type="CDD" id="cd02869">
    <property type="entry name" value="PseudoU_synth_RluA_like"/>
    <property type="match status" value="1"/>
</dbReference>